<comment type="similarity">
    <text evidence="2">Belongs to the resistance-nodulation-cell division (RND) (TC 2.A.6) family.</text>
</comment>
<keyword evidence="6 9" id="KW-0812">Transmembrane</keyword>
<feature type="transmembrane region" description="Helical" evidence="9">
    <location>
        <begin position="999"/>
        <end position="1025"/>
    </location>
</feature>
<evidence type="ECO:0000256" key="5">
    <source>
        <dbReference type="ARBA" id="ARBA00022519"/>
    </source>
</evidence>
<dbReference type="InterPro" id="IPR004764">
    <property type="entry name" value="MdtF-like"/>
</dbReference>
<keyword evidence="3" id="KW-0813">Transport</keyword>
<evidence type="ECO:0000256" key="8">
    <source>
        <dbReference type="ARBA" id="ARBA00023136"/>
    </source>
</evidence>
<feature type="transmembrane region" description="Helical" evidence="9">
    <location>
        <begin position="922"/>
        <end position="947"/>
    </location>
</feature>
<comment type="subcellular location">
    <subcellularLocation>
        <location evidence="1">Cell inner membrane</location>
        <topology evidence="1">Multi-pass membrane protein</topology>
    </subcellularLocation>
</comment>
<dbReference type="Gene3D" id="3.30.70.1440">
    <property type="entry name" value="Multidrug efflux transporter AcrB pore domain"/>
    <property type="match status" value="1"/>
</dbReference>
<name>A0A238ZAA1_9BACT</name>
<dbReference type="Gene3D" id="3.30.70.1320">
    <property type="entry name" value="Multidrug efflux transporter AcrB pore domain like"/>
    <property type="match status" value="1"/>
</dbReference>
<feature type="transmembrane region" description="Helical" evidence="9">
    <location>
        <begin position="436"/>
        <end position="458"/>
    </location>
</feature>
<protein>
    <submittedName>
        <fullName evidence="10">Hydrophobic/amphiphilic exporter-1, HAE1 family</fullName>
    </submittedName>
</protein>
<evidence type="ECO:0000256" key="6">
    <source>
        <dbReference type="ARBA" id="ARBA00022692"/>
    </source>
</evidence>
<dbReference type="GO" id="GO:0005886">
    <property type="term" value="C:plasma membrane"/>
    <property type="evidence" value="ECO:0007669"/>
    <property type="project" value="UniProtKB-SubCell"/>
</dbReference>
<dbReference type="Pfam" id="PF00873">
    <property type="entry name" value="ACR_tran"/>
    <property type="match status" value="1"/>
</dbReference>
<dbReference type="InterPro" id="IPR027463">
    <property type="entry name" value="AcrB_DN_DC_subdom"/>
</dbReference>
<dbReference type="NCBIfam" id="TIGR00915">
    <property type="entry name" value="2A0602"/>
    <property type="match status" value="1"/>
</dbReference>
<feature type="transmembrane region" description="Helical" evidence="9">
    <location>
        <begin position="866"/>
        <end position="885"/>
    </location>
</feature>
<dbReference type="FunFam" id="3.30.70.1430:FF:000001">
    <property type="entry name" value="Efflux pump membrane transporter"/>
    <property type="match status" value="1"/>
</dbReference>
<keyword evidence="11" id="KW-1185">Reference proteome</keyword>
<evidence type="ECO:0000256" key="4">
    <source>
        <dbReference type="ARBA" id="ARBA00022475"/>
    </source>
</evidence>
<dbReference type="GO" id="GO:0015562">
    <property type="term" value="F:efflux transmembrane transporter activity"/>
    <property type="evidence" value="ECO:0007669"/>
    <property type="project" value="InterPro"/>
</dbReference>
<feature type="transmembrane region" description="Helical" evidence="9">
    <location>
        <begin position="390"/>
        <end position="415"/>
    </location>
</feature>
<keyword evidence="4" id="KW-1003">Cell membrane</keyword>
<sequence>MFKIFIERPVLSTVISVLLVILGVLGLVSLPVSQYPEIAPPTVQVSAAYTGANADVVLRSVVVPLEEQINGVENMTYMTSTANNEGAATITVYFKQGTDPDLAAVNVQNRVSKATPLLPQEVTQTGVTVSKRQSSMLLIFSLYSDNPAYDQTFLQNYAKINLIPQIQRVSGVGDASAFGSRDYSMRIWLKPDVMASYGLIPRDVSAALAEQNIEAAPGKFGENSGQAFQYILKYKGRLVQASEYGNIVIRTTDTGQILRLKDIARIELGALSYSSTSATQGKPSVIIAINQTAGSNAQEVVENSKKLIEQASASFPEGVHTATLTDANKFLDASIEKVIHTLIEAFVLVFIVVFLFLQDFRSTLIPAIAVPVAIVGTFFFLNLFGFTINLLTLFALVLAIGIVVDDAIVVVEAVHAKLDAGATSGKAATLSAMSEITGAIISITLVMAAVFVPVSFITGSAGVFYKQFGLTLAIAILISAVNALTLSPALCALLLKPHPQGEHAKSGLLQRFYTAFNAGFESVTGRYTRSVSFLSRHKWIGLAGIALAGGIFWWLLRTTPAGFVPNEDGGVIFADISLPASASLERTQKVANEVDSIASTMSLMHTHSRITGQSFLNGAGSSYAMVIMELNPWDERKNQPIAATIGELFARTAHIRDAKIIFFSPPTLQGFGNSNGFEVQLQDRAGGDIATMGKVSQQFIAALSQRPEILFASTGFNPNFPQYQVDVNVARTKEAGLTSSDVLTTLQGYFGGLYASNFNQFGKQYRVMVQADAAYRTNPESLNRIFVRSANGTMAPITEFITLTRVFGPETLNRFNLYSAVSITGSPKPGYSSGDAIKAIEEVAQQTLPAGYGYEFSGLTREEISAGSQTVYIFGLCLVFVYFLLSAQYESYILPFAVLLSLPIGLAGAFIFASLFGVDNNIYLQISLIMLIGLLAKNAILIVEFALERRRHGMSLVEAAIEGARARFRPILMTSFAFILGLVPLMLASGAGAVGNRSIGTAAVGGMLIGTVFGVFVIPVLFIMFQSLQERISGPPVAAEAEPAAADTSARPLVPTALPAH</sequence>
<organism evidence="10 11">
    <name type="scientific">Hymenobacter mucosus</name>
    <dbReference type="NCBI Taxonomy" id="1411120"/>
    <lineage>
        <taxon>Bacteria</taxon>
        <taxon>Pseudomonadati</taxon>
        <taxon>Bacteroidota</taxon>
        <taxon>Cytophagia</taxon>
        <taxon>Cytophagales</taxon>
        <taxon>Hymenobacteraceae</taxon>
        <taxon>Hymenobacter</taxon>
    </lineage>
</organism>
<evidence type="ECO:0000256" key="9">
    <source>
        <dbReference type="SAM" id="Phobius"/>
    </source>
</evidence>
<dbReference type="PANTHER" id="PTHR32063">
    <property type="match status" value="1"/>
</dbReference>
<proteinExistence type="inferred from homology"/>
<accession>A0A238ZAA1</accession>
<evidence type="ECO:0000256" key="2">
    <source>
        <dbReference type="ARBA" id="ARBA00010942"/>
    </source>
</evidence>
<evidence type="ECO:0000256" key="7">
    <source>
        <dbReference type="ARBA" id="ARBA00022989"/>
    </source>
</evidence>
<dbReference type="Gene3D" id="3.30.70.1430">
    <property type="entry name" value="Multidrug efflux transporter AcrB pore domain"/>
    <property type="match status" value="2"/>
</dbReference>
<evidence type="ECO:0000256" key="3">
    <source>
        <dbReference type="ARBA" id="ARBA00022448"/>
    </source>
</evidence>
<feature type="transmembrane region" description="Helical" evidence="9">
    <location>
        <begin position="470"/>
        <end position="495"/>
    </location>
</feature>
<dbReference type="PRINTS" id="PR00702">
    <property type="entry name" value="ACRIFLAVINRP"/>
</dbReference>
<dbReference type="Gene3D" id="3.30.2090.10">
    <property type="entry name" value="Multidrug efflux transporter AcrB TolC docking domain, DN and DC subdomains"/>
    <property type="match status" value="2"/>
</dbReference>
<gene>
    <name evidence="10" type="ORF">SAMN06269173_10773</name>
</gene>
<feature type="transmembrane region" description="Helical" evidence="9">
    <location>
        <begin position="892"/>
        <end position="916"/>
    </location>
</feature>
<keyword evidence="5" id="KW-0997">Cell inner membrane</keyword>
<dbReference type="InterPro" id="IPR001036">
    <property type="entry name" value="Acrflvin-R"/>
</dbReference>
<dbReference type="RefSeq" id="WP_089333442.1">
    <property type="nucleotide sequence ID" value="NZ_FZNS01000007.1"/>
</dbReference>
<dbReference type="FunFam" id="1.20.1640.10:FF:000001">
    <property type="entry name" value="Efflux pump membrane transporter"/>
    <property type="match status" value="1"/>
</dbReference>
<evidence type="ECO:0000313" key="11">
    <source>
        <dbReference type="Proteomes" id="UP000198310"/>
    </source>
</evidence>
<dbReference type="GO" id="GO:0042910">
    <property type="term" value="F:xenobiotic transmembrane transporter activity"/>
    <property type="evidence" value="ECO:0007669"/>
    <property type="project" value="TreeGrafter"/>
</dbReference>
<keyword evidence="7 9" id="KW-1133">Transmembrane helix</keyword>
<dbReference type="SUPFAM" id="SSF82714">
    <property type="entry name" value="Multidrug efflux transporter AcrB TolC docking domain, DN and DC subdomains"/>
    <property type="match status" value="2"/>
</dbReference>
<feature type="transmembrane region" description="Helical" evidence="9">
    <location>
        <begin position="539"/>
        <end position="556"/>
    </location>
</feature>
<dbReference type="GO" id="GO:0009636">
    <property type="term" value="P:response to toxic substance"/>
    <property type="evidence" value="ECO:0007669"/>
    <property type="project" value="UniProtKB-ARBA"/>
</dbReference>
<dbReference type="AlphaFoldDB" id="A0A238ZAA1"/>
<feature type="transmembrane region" description="Helical" evidence="9">
    <location>
        <begin position="968"/>
        <end position="987"/>
    </location>
</feature>
<dbReference type="EMBL" id="FZNS01000007">
    <property type="protein sequence ID" value="SNR80465.1"/>
    <property type="molecule type" value="Genomic_DNA"/>
</dbReference>
<dbReference type="PANTHER" id="PTHR32063:SF9">
    <property type="entry name" value="SIMILAR TO MULTIDRUG RESISTANCE PROTEIN MEXB"/>
    <property type="match status" value="1"/>
</dbReference>
<dbReference type="Proteomes" id="UP000198310">
    <property type="component" value="Unassembled WGS sequence"/>
</dbReference>
<evidence type="ECO:0000313" key="10">
    <source>
        <dbReference type="EMBL" id="SNR80465.1"/>
    </source>
</evidence>
<dbReference type="Gene3D" id="1.20.1640.10">
    <property type="entry name" value="Multidrug efflux transporter AcrB transmembrane domain"/>
    <property type="match status" value="2"/>
</dbReference>
<evidence type="ECO:0000256" key="1">
    <source>
        <dbReference type="ARBA" id="ARBA00004429"/>
    </source>
</evidence>
<reference evidence="11" key="1">
    <citation type="submission" date="2017-06" db="EMBL/GenBank/DDBJ databases">
        <authorList>
            <person name="Varghese N."/>
            <person name="Submissions S."/>
        </authorList>
    </citation>
    <scope>NUCLEOTIDE SEQUENCE [LARGE SCALE GENOMIC DNA]</scope>
    <source>
        <strain evidence="11">DSM 28041</strain>
    </source>
</reference>
<dbReference type="SUPFAM" id="SSF82866">
    <property type="entry name" value="Multidrug efflux transporter AcrB transmembrane domain"/>
    <property type="match status" value="2"/>
</dbReference>
<feature type="transmembrane region" description="Helical" evidence="9">
    <location>
        <begin position="364"/>
        <end position="384"/>
    </location>
</feature>
<keyword evidence="8 9" id="KW-0472">Membrane</keyword>
<dbReference type="SUPFAM" id="SSF82693">
    <property type="entry name" value="Multidrug efflux transporter AcrB pore domain, PN1, PN2, PC1 and PC2 subdomains"/>
    <property type="match status" value="4"/>
</dbReference>
<feature type="transmembrane region" description="Helical" evidence="9">
    <location>
        <begin position="338"/>
        <end position="357"/>
    </location>
</feature>